<gene>
    <name evidence="1" type="ORF">OKIOD_LOCUS991</name>
</gene>
<accession>A0ABN7RLH8</accession>
<keyword evidence="2" id="KW-1185">Reference proteome</keyword>
<organism evidence="1 2">
    <name type="scientific">Oikopleura dioica</name>
    <name type="common">Tunicate</name>
    <dbReference type="NCBI Taxonomy" id="34765"/>
    <lineage>
        <taxon>Eukaryota</taxon>
        <taxon>Metazoa</taxon>
        <taxon>Chordata</taxon>
        <taxon>Tunicata</taxon>
        <taxon>Appendicularia</taxon>
        <taxon>Copelata</taxon>
        <taxon>Oikopleuridae</taxon>
        <taxon>Oikopleura</taxon>
    </lineage>
</organism>
<proteinExistence type="predicted"/>
<name>A0ABN7RLH8_OIKDI</name>
<reference evidence="1 2" key="1">
    <citation type="submission" date="2021-04" db="EMBL/GenBank/DDBJ databases">
        <authorList>
            <person name="Bliznina A."/>
        </authorList>
    </citation>
    <scope>NUCLEOTIDE SEQUENCE [LARGE SCALE GENOMIC DNA]</scope>
</reference>
<evidence type="ECO:0000313" key="1">
    <source>
        <dbReference type="EMBL" id="CAG5079968.1"/>
    </source>
</evidence>
<dbReference type="Proteomes" id="UP001158576">
    <property type="component" value="Chromosome PAR"/>
</dbReference>
<dbReference type="EMBL" id="OU015568">
    <property type="protein sequence ID" value="CAG5079968.1"/>
    <property type="molecule type" value="Genomic_DNA"/>
</dbReference>
<sequence>MKKQKLRGVTLDQLQGAKPMKNGNVVLKIGEQDIEVEEVLIYGMIVSVIPDKQLIIDNEGFKCKITNHTALLRKSSYTPKKDDLITAVVFINKANGKMIEAFASKIMSTKLTDEQFKYLCKKAATISV</sequence>
<evidence type="ECO:0000313" key="2">
    <source>
        <dbReference type="Proteomes" id="UP001158576"/>
    </source>
</evidence>
<protein>
    <submittedName>
        <fullName evidence="1">Oidioi.mRNA.OKI2018_I69.PAR.g9433.t1.cds</fullName>
    </submittedName>
</protein>